<dbReference type="KEGG" id="hlc:CHINAEXTREME09260"/>
<evidence type="ECO:0000313" key="5">
    <source>
        <dbReference type="Proteomes" id="UP000186547"/>
    </source>
</evidence>
<evidence type="ECO:0000313" key="2">
    <source>
        <dbReference type="EMBL" id="APW97955.1"/>
    </source>
</evidence>
<proteinExistence type="predicted"/>
<dbReference type="AlphaFoldDB" id="M0L5Z6"/>
<evidence type="ECO:0000313" key="3">
    <source>
        <dbReference type="EMBL" id="EMA28508.1"/>
    </source>
</evidence>
<accession>M0L5Z6</accession>
<reference evidence="2" key="3">
    <citation type="submission" date="2017-01" db="EMBL/GenBank/DDBJ databases">
        <authorList>
            <person name="Mah S.A."/>
            <person name="Swanson W.J."/>
            <person name="Moy G.W."/>
            <person name="Vacquier V.D."/>
        </authorList>
    </citation>
    <scope>NUCLEOTIDE SEQUENCE</scope>
    <source>
        <strain evidence="2">AJ5</strain>
    </source>
</reference>
<dbReference type="EMBL" id="CP019285">
    <property type="protein sequence ID" value="APW97955.1"/>
    <property type="molecule type" value="Genomic_DNA"/>
</dbReference>
<name>M0L5Z6_NATLA</name>
<evidence type="ECO:0000256" key="1">
    <source>
        <dbReference type="SAM" id="MobiDB-lite"/>
    </source>
</evidence>
<keyword evidence="4" id="KW-1185">Reference proteome</keyword>
<dbReference type="EMBL" id="AOLZ01000073">
    <property type="protein sequence ID" value="EMA28508.1"/>
    <property type="molecule type" value="Genomic_DNA"/>
</dbReference>
<dbReference type="STRING" id="358396.CHINAEXTREME_09260"/>
<dbReference type="Proteomes" id="UP000186547">
    <property type="component" value="Chromosome"/>
</dbReference>
<reference evidence="3 4" key="2">
    <citation type="journal article" date="2014" name="PLoS Genet.">
        <title>Phylogenetically driven sequencing of extremely halophilic archaea reveals strategies for static and dynamic osmo-response.</title>
        <authorList>
            <person name="Becker E.A."/>
            <person name="Seitzer P.M."/>
            <person name="Tritt A."/>
            <person name="Larsen D."/>
            <person name="Krusor M."/>
            <person name="Yao A.I."/>
            <person name="Wu D."/>
            <person name="Madern D."/>
            <person name="Eisen J.A."/>
            <person name="Darling A.E."/>
            <person name="Facciotti M.T."/>
        </authorList>
    </citation>
    <scope>NUCLEOTIDE SEQUENCE [LARGE SCALE GENOMIC DNA]</scope>
    <source>
        <strain evidence="3 4">AJ5</strain>
    </source>
</reference>
<gene>
    <name evidence="3" type="ORF">C445_17826</name>
    <name evidence="2" type="ORF">CHINAEXTREME_09260</name>
</gene>
<evidence type="ECO:0000313" key="4">
    <source>
        <dbReference type="Proteomes" id="UP000011555"/>
    </source>
</evidence>
<organism evidence="3 4">
    <name type="scientific">Natronobacterium lacisalsi AJ5</name>
    <dbReference type="NCBI Taxonomy" id="358396"/>
    <lineage>
        <taxon>Archaea</taxon>
        <taxon>Methanobacteriati</taxon>
        <taxon>Methanobacteriota</taxon>
        <taxon>Stenosarchaea group</taxon>
        <taxon>Halobacteria</taxon>
        <taxon>Halobacteriales</taxon>
        <taxon>Natrialbaceae</taxon>
        <taxon>Natronobacterium</taxon>
    </lineage>
</organism>
<dbReference type="Proteomes" id="UP000011555">
    <property type="component" value="Unassembled WGS sequence"/>
</dbReference>
<protein>
    <submittedName>
        <fullName evidence="3">Uncharacterized protein</fullName>
    </submittedName>
</protein>
<sequence>MCSNRDSSIGPVEGTETGRAGRVLTRPFERARQGQGGSKRLYTAAEYVSTTRWVAGASGHLFGTDAATGRDVIPFGIEPGNARG</sequence>
<reference evidence="2 5" key="1">
    <citation type="journal article" date="2011" name="J. Bacteriol.">
        <title>Genome sequence of Halobiforma lacisalsi AJ5, an extremely halophilic archaeon which harbors a bop gene.</title>
        <authorList>
            <person name="Jiang X."/>
            <person name="Wang S."/>
            <person name="Cheng H."/>
            <person name="Huo Y."/>
            <person name="Zhang X."/>
            <person name="Zhu X."/>
            <person name="Han X."/>
            <person name="Ni P."/>
            <person name="Wu M."/>
        </authorList>
    </citation>
    <scope>NUCLEOTIDE SEQUENCE [LARGE SCALE GENOMIC DNA]</scope>
    <source>
        <strain evidence="2 5">AJ5</strain>
    </source>
</reference>
<feature type="region of interest" description="Disordered" evidence="1">
    <location>
        <begin position="1"/>
        <end position="38"/>
    </location>
</feature>